<reference evidence="2" key="2">
    <citation type="submission" date="2023-05" db="EMBL/GenBank/DDBJ databases">
        <authorList>
            <consortium name="Lawrence Berkeley National Laboratory"/>
            <person name="Steindorff A."/>
            <person name="Hensen N."/>
            <person name="Bonometti L."/>
            <person name="Westerberg I."/>
            <person name="Brannstrom I.O."/>
            <person name="Guillou S."/>
            <person name="Cros-Aarteil S."/>
            <person name="Calhoun S."/>
            <person name="Haridas S."/>
            <person name="Kuo A."/>
            <person name="Mondo S."/>
            <person name="Pangilinan J."/>
            <person name="Riley R."/>
            <person name="Labutti K."/>
            <person name="Andreopoulos B."/>
            <person name="Lipzen A."/>
            <person name="Chen C."/>
            <person name="Yanf M."/>
            <person name="Daum C."/>
            <person name="Ng V."/>
            <person name="Clum A."/>
            <person name="Ohm R."/>
            <person name="Martin F."/>
            <person name="Silar P."/>
            <person name="Natvig D."/>
            <person name="Lalanne C."/>
            <person name="Gautier V."/>
            <person name="Ament-Velasquez S.L."/>
            <person name="Kruys A."/>
            <person name="Hutchinson M.I."/>
            <person name="Powell A.J."/>
            <person name="Barry K."/>
            <person name="Miller A.N."/>
            <person name="Grigoriev I.V."/>
            <person name="Debuchy R."/>
            <person name="Gladieux P."/>
            <person name="Thoren M.H."/>
            <person name="Johannesson H."/>
        </authorList>
    </citation>
    <scope>NUCLEOTIDE SEQUENCE</scope>
    <source>
        <strain evidence="2">CBS 123565</strain>
    </source>
</reference>
<evidence type="ECO:0000256" key="1">
    <source>
        <dbReference type="SAM" id="MobiDB-lite"/>
    </source>
</evidence>
<evidence type="ECO:0000313" key="3">
    <source>
        <dbReference type="Proteomes" id="UP001304895"/>
    </source>
</evidence>
<reference evidence="2" key="1">
    <citation type="journal article" date="2023" name="Mol. Phylogenet. Evol.">
        <title>Genome-scale phylogeny and comparative genomics of the fungal order Sordariales.</title>
        <authorList>
            <person name="Hensen N."/>
            <person name="Bonometti L."/>
            <person name="Westerberg I."/>
            <person name="Brannstrom I.O."/>
            <person name="Guillou S."/>
            <person name="Cros-Aarteil S."/>
            <person name="Calhoun S."/>
            <person name="Haridas S."/>
            <person name="Kuo A."/>
            <person name="Mondo S."/>
            <person name="Pangilinan J."/>
            <person name="Riley R."/>
            <person name="LaButti K."/>
            <person name="Andreopoulos B."/>
            <person name="Lipzen A."/>
            <person name="Chen C."/>
            <person name="Yan M."/>
            <person name="Daum C."/>
            <person name="Ng V."/>
            <person name="Clum A."/>
            <person name="Steindorff A."/>
            <person name="Ohm R.A."/>
            <person name="Martin F."/>
            <person name="Silar P."/>
            <person name="Natvig D.O."/>
            <person name="Lalanne C."/>
            <person name="Gautier V."/>
            <person name="Ament-Velasquez S.L."/>
            <person name="Kruys A."/>
            <person name="Hutchinson M.I."/>
            <person name="Powell A.J."/>
            <person name="Barry K."/>
            <person name="Miller A.N."/>
            <person name="Grigoriev I.V."/>
            <person name="Debuchy R."/>
            <person name="Gladieux P."/>
            <person name="Hiltunen Thoren M."/>
            <person name="Johannesson H."/>
        </authorList>
    </citation>
    <scope>NUCLEOTIDE SEQUENCE</scope>
    <source>
        <strain evidence="2">CBS 123565</strain>
    </source>
</reference>
<keyword evidence="3" id="KW-1185">Reference proteome</keyword>
<gene>
    <name evidence="2" type="ORF">BT67DRAFT_174041</name>
</gene>
<comment type="caution">
    <text evidence="2">The sequence shown here is derived from an EMBL/GenBank/DDBJ whole genome shotgun (WGS) entry which is preliminary data.</text>
</comment>
<accession>A0AAN6ZEN8</accession>
<organism evidence="2 3">
    <name type="scientific">Trichocladium antarcticum</name>
    <dbReference type="NCBI Taxonomy" id="1450529"/>
    <lineage>
        <taxon>Eukaryota</taxon>
        <taxon>Fungi</taxon>
        <taxon>Dikarya</taxon>
        <taxon>Ascomycota</taxon>
        <taxon>Pezizomycotina</taxon>
        <taxon>Sordariomycetes</taxon>
        <taxon>Sordariomycetidae</taxon>
        <taxon>Sordariales</taxon>
        <taxon>Chaetomiaceae</taxon>
        <taxon>Trichocladium</taxon>
    </lineage>
</organism>
<proteinExistence type="predicted"/>
<feature type="region of interest" description="Disordered" evidence="1">
    <location>
        <begin position="171"/>
        <end position="211"/>
    </location>
</feature>
<evidence type="ECO:0000313" key="2">
    <source>
        <dbReference type="EMBL" id="KAK4136325.1"/>
    </source>
</evidence>
<name>A0AAN6ZEN8_9PEZI</name>
<dbReference type="AlphaFoldDB" id="A0AAN6ZEN8"/>
<protein>
    <submittedName>
        <fullName evidence="2">Uncharacterized protein</fullName>
    </submittedName>
</protein>
<dbReference type="EMBL" id="MU853403">
    <property type="protein sequence ID" value="KAK4136325.1"/>
    <property type="molecule type" value="Genomic_DNA"/>
</dbReference>
<feature type="compositionally biased region" description="Basic and acidic residues" evidence="1">
    <location>
        <begin position="186"/>
        <end position="211"/>
    </location>
</feature>
<sequence>MPQHPGQPCSQITTSHFIISSKWDSGFPGRQSCLGACRPRAGNVQPTRAASPVPTEDLARGVGESRCGPVINRPGLRGKSRRPIRGVAEVSAAAWPCCSASNCGPSSSRHRPPSATLRWFGFCSCCQSRGFRHAQAVHNNGIDTFFSHFVPTLLPRIFELFPLYGHQPTWSQEPAQRNPPPLHAAGETDRDTPTDHSLTHPADQHPTHVLD</sequence>
<dbReference type="Proteomes" id="UP001304895">
    <property type="component" value="Unassembled WGS sequence"/>
</dbReference>